<keyword evidence="4" id="KW-1185">Reference proteome</keyword>
<dbReference type="InterPro" id="IPR001251">
    <property type="entry name" value="CRAL-TRIO_dom"/>
</dbReference>
<dbReference type="InterPro" id="IPR036598">
    <property type="entry name" value="GOLD_dom_sf"/>
</dbReference>
<dbReference type="Gene3D" id="2.60.120.680">
    <property type="entry name" value="GOLD domain"/>
    <property type="match status" value="1"/>
</dbReference>
<dbReference type="InterPro" id="IPR009038">
    <property type="entry name" value="GOLD_dom"/>
</dbReference>
<dbReference type="SUPFAM" id="SSF101576">
    <property type="entry name" value="Supernatant protein factor (SPF), C-terminal domain"/>
    <property type="match status" value="1"/>
</dbReference>
<dbReference type="Pfam" id="PF00650">
    <property type="entry name" value="CRAL_TRIO"/>
    <property type="match status" value="1"/>
</dbReference>
<dbReference type="InterPro" id="IPR051064">
    <property type="entry name" value="SEC14/CRAL-TRIO_domain"/>
</dbReference>
<dbReference type="InterPro" id="IPR036865">
    <property type="entry name" value="CRAL-TRIO_dom_sf"/>
</dbReference>
<name>A0AAW1V247_9CUCU</name>
<dbReference type="PROSITE" id="PS50191">
    <property type="entry name" value="CRAL_TRIO"/>
    <property type="match status" value="1"/>
</dbReference>
<dbReference type="InterPro" id="IPR036273">
    <property type="entry name" value="CRAL/TRIO_N_dom_sf"/>
</dbReference>
<reference evidence="3 4" key="1">
    <citation type="submission" date="2023-03" db="EMBL/GenBank/DDBJ databases">
        <title>Genome insight into feeding habits of ladybird beetles.</title>
        <authorList>
            <person name="Li H.-S."/>
            <person name="Huang Y.-H."/>
            <person name="Pang H."/>
        </authorList>
    </citation>
    <scope>NUCLEOTIDE SEQUENCE [LARGE SCALE GENOMIC DNA]</scope>
    <source>
        <strain evidence="3">SYSU_2023b</strain>
        <tissue evidence="3">Whole body</tissue>
    </source>
</reference>
<dbReference type="SUPFAM" id="SSF46938">
    <property type="entry name" value="CRAL/TRIO N-terminal domain"/>
    <property type="match status" value="1"/>
</dbReference>
<evidence type="ECO:0000313" key="3">
    <source>
        <dbReference type="EMBL" id="KAK9889781.1"/>
    </source>
</evidence>
<proteinExistence type="predicted"/>
<feature type="domain" description="GOLD" evidence="2">
    <location>
        <begin position="274"/>
        <end position="376"/>
    </location>
</feature>
<protein>
    <recommendedName>
        <fullName evidence="5">SEC14-like protein 2</fullName>
    </recommendedName>
</protein>
<dbReference type="Proteomes" id="UP001431783">
    <property type="component" value="Unassembled WGS sequence"/>
</dbReference>
<dbReference type="SMART" id="SM01100">
    <property type="entry name" value="CRAL_TRIO_N"/>
    <property type="match status" value="1"/>
</dbReference>
<dbReference type="CDD" id="cd00170">
    <property type="entry name" value="SEC14"/>
    <property type="match status" value="1"/>
</dbReference>
<dbReference type="SMART" id="SM00516">
    <property type="entry name" value="SEC14"/>
    <property type="match status" value="1"/>
</dbReference>
<dbReference type="Pfam" id="PF03765">
    <property type="entry name" value="CRAL_TRIO_N"/>
    <property type="match status" value="1"/>
</dbReference>
<organism evidence="3 4">
    <name type="scientific">Henosepilachna vigintioctopunctata</name>
    <dbReference type="NCBI Taxonomy" id="420089"/>
    <lineage>
        <taxon>Eukaryota</taxon>
        <taxon>Metazoa</taxon>
        <taxon>Ecdysozoa</taxon>
        <taxon>Arthropoda</taxon>
        <taxon>Hexapoda</taxon>
        <taxon>Insecta</taxon>
        <taxon>Pterygota</taxon>
        <taxon>Neoptera</taxon>
        <taxon>Endopterygota</taxon>
        <taxon>Coleoptera</taxon>
        <taxon>Polyphaga</taxon>
        <taxon>Cucujiformia</taxon>
        <taxon>Coccinelloidea</taxon>
        <taxon>Coccinellidae</taxon>
        <taxon>Epilachninae</taxon>
        <taxon>Epilachnini</taxon>
        <taxon>Henosepilachna</taxon>
    </lineage>
</organism>
<dbReference type="PANTHER" id="PTHR23324">
    <property type="entry name" value="SEC14 RELATED PROTEIN"/>
    <property type="match status" value="1"/>
</dbReference>
<dbReference type="EMBL" id="JARQZJ010000123">
    <property type="protein sequence ID" value="KAK9889781.1"/>
    <property type="molecule type" value="Genomic_DNA"/>
</dbReference>
<dbReference type="SUPFAM" id="SSF52087">
    <property type="entry name" value="CRAL/TRIO domain"/>
    <property type="match status" value="1"/>
</dbReference>
<dbReference type="GO" id="GO:0005737">
    <property type="term" value="C:cytoplasm"/>
    <property type="evidence" value="ECO:0007669"/>
    <property type="project" value="TreeGrafter"/>
</dbReference>
<accession>A0AAW1V247</accession>
<evidence type="ECO:0000259" key="2">
    <source>
        <dbReference type="PROSITE" id="PS50866"/>
    </source>
</evidence>
<dbReference type="InterPro" id="IPR011074">
    <property type="entry name" value="CRAL/TRIO_N_dom"/>
</dbReference>
<dbReference type="PANTHER" id="PTHR23324:SF83">
    <property type="entry name" value="SEC14-LIKE PROTEIN 2"/>
    <property type="match status" value="1"/>
</dbReference>
<evidence type="ECO:0000313" key="4">
    <source>
        <dbReference type="Proteomes" id="UP001431783"/>
    </source>
</evidence>
<evidence type="ECO:0008006" key="5">
    <source>
        <dbReference type="Google" id="ProtNLM"/>
    </source>
</evidence>
<dbReference type="AlphaFoldDB" id="A0AAW1V247"/>
<evidence type="ECO:0000259" key="1">
    <source>
        <dbReference type="PROSITE" id="PS50191"/>
    </source>
</evidence>
<sequence length="432" mass="49547">MFLYFVKTINCRPTFRRKVNDVLQPHHDDYFLLRWLRARSWNVDSAENMLRQSLKWRRELEVDGALVKTWQQPEVVQLYQPCGVSGYDKDGLPVVILPFGNLDIVGLLNSVSKQDLIRSTVQVLERNLALAAETGNYEVLVIFDMDGFNLRQYAWRPAAELVIQLIQMYEANYPETLKACFIINAPRVFAIAFNIVKKFMDAYTLSKIQIIKNDPAKWKKVLLEYVDPDNLPKYYGGNLTDPDGNPKLTTKIRQGGKVPKSYYKKNLQTTDPDSEHEYTSVSIKKGDKIKIEFDVEENGSFLKWDFRTEGHDIRFGVTVRDPDGKESPAIRHQRVAAHQMDESGVLACQAPAKYIVTFDNSYSLLRSKKLHYRVYLAPPLSDLGILPEDAAALVADDDEEETKEANDKLKDVYEGAELEKFESNDKILDVVH</sequence>
<feature type="domain" description="CRAL-TRIO" evidence="1">
    <location>
        <begin position="72"/>
        <end position="243"/>
    </location>
</feature>
<comment type="caution">
    <text evidence="3">The sequence shown here is derived from an EMBL/GenBank/DDBJ whole genome shotgun (WGS) entry which is preliminary data.</text>
</comment>
<dbReference type="PROSITE" id="PS50866">
    <property type="entry name" value="GOLD"/>
    <property type="match status" value="1"/>
</dbReference>
<gene>
    <name evidence="3" type="ORF">WA026_007158</name>
</gene>
<dbReference type="Gene3D" id="3.40.525.10">
    <property type="entry name" value="CRAL-TRIO lipid binding domain"/>
    <property type="match status" value="1"/>
</dbReference>